<evidence type="ECO:0000313" key="4">
    <source>
        <dbReference type="EMBL" id="AIU71928.1"/>
    </source>
</evidence>
<name>A0A097QZN2_HAFAL</name>
<dbReference type="InterPro" id="IPR003723">
    <property type="entry name" value="Precorrin-6x_reduct"/>
</dbReference>
<sequence>MFYNDISSSNAPEANMATTAGKPTLHIFGGTSDARHICQRLDEVGLSYSLSVATEAGRELAGNINGEIIVGRMDAAQMSEWLQARRVTQVIDASHPYAGVLSANIAHACATQNIALLRYLRPSEIDALEHPLLHKVASVEEACVVAHRLGERVLLTTGSKQLTDFVRLLAGKTLFARVLPTPDVLLQCQDLGLGVDNVLALKGPFSAEMNQATYQHCQADVVITKESGAEGGYQQKVVPCLALNIPCIVICRPSEPMTEGQIRVSSLAELEPYLADWLQNKKSQYL</sequence>
<dbReference type="PATRIC" id="fig|1453496.5.peg.1134"/>
<dbReference type="GO" id="GO:0009236">
    <property type="term" value="P:cobalamin biosynthetic process"/>
    <property type="evidence" value="ECO:0007669"/>
    <property type="project" value="UniProtKB-UniPathway"/>
</dbReference>
<protein>
    <submittedName>
        <fullName evidence="4">Cobalt-precorrin-6X reductase</fullName>
    </submittedName>
</protein>
<evidence type="ECO:0000256" key="1">
    <source>
        <dbReference type="ARBA" id="ARBA00004953"/>
    </source>
</evidence>
<dbReference type="Proteomes" id="UP000029986">
    <property type="component" value="Chromosome"/>
</dbReference>
<dbReference type="Pfam" id="PF02571">
    <property type="entry name" value="CbiJ"/>
    <property type="match status" value="1"/>
</dbReference>
<evidence type="ECO:0000313" key="5">
    <source>
        <dbReference type="Proteomes" id="UP000029986"/>
    </source>
</evidence>
<comment type="pathway">
    <text evidence="1">Cofactor biosynthesis; adenosylcobalamin biosynthesis.</text>
</comment>
<dbReference type="OrthoDB" id="9780707at2"/>
<dbReference type="HOGENOM" id="CLU_068627_0_0_6"/>
<keyword evidence="2" id="KW-0169">Cobalamin biosynthesis</keyword>
<dbReference type="PROSITE" id="PS51014">
    <property type="entry name" value="COBK_CBIJ"/>
    <property type="match status" value="1"/>
</dbReference>
<dbReference type="AlphaFoldDB" id="A0A097QZN2"/>
<dbReference type="eggNOG" id="COG2099">
    <property type="taxonomic scope" value="Bacteria"/>
</dbReference>
<reference evidence="4 5" key="1">
    <citation type="journal article" date="2014" name="Gut Pathog.">
        <title>Gene clusters of Hafnia alvei strain FB1 important in survival and pathogenesis: a draft genome perspective.</title>
        <authorList>
            <person name="Tan J.Y."/>
            <person name="Yin W.F."/>
            <person name="Chan K.G."/>
        </authorList>
    </citation>
    <scope>NUCLEOTIDE SEQUENCE [LARGE SCALE GENOMIC DNA]</scope>
    <source>
        <strain evidence="4 5">FB1</strain>
    </source>
</reference>
<dbReference type="EMBL" id="CP009706">
    <property type="protein sequence ID" value="AIU71928.1"/>
    <property type="molecule type" value="Genomic_DNA"/>
</dbReference>
<dbReference type="NCBIfam" id="NF005967">
    <property type="entry name" value="PRK08057.1-1"/>
    <property type="match status" value="1"/>
</dbReference>
<dbReference type="PANTHER" id="PTHR36925">
    <property type="entry name" value="COBALT-PRECORRIN-6A REDUCTASE"/>
    <property type="match status" value="1"/>
</dbReference>
<dbReference type="GO" id="GO:0016994">
    <property type="term" value="F:precorrin-6A reductase activity"/>
    <property type="evidence" value="ECO:0007669"/>
    <property type="project" value="InterPro"/>
</dbReference>
<evidence type="ECO:0000256" key="3">
    <source>
        <dbReference type="ARBA" id="ARBA00023002"/>
    </source>
</evidence>
<dbReference type="UniPathway" id="UPA00148"/>
<dbReference type="RefSeq" id="WP_025800486.1">
    <property type="nucleotide sequence ID" value="NZ_CP009706.1"/>
</dbReference>
<dbReference type="KEGG" id="hav:AT03_05680"/>
<keyword evidence="3" id="KW-0560">Oxidoreductase</keyword>
<dbReference type="NCBIfam" id="TIGR00715">
    <property type="entry name" value="precor6x_red"/>
    <property type="match status" value="1"/>
</dbReference>
<keyword evidence="5" id="KW-1185">Reference proteome</keyword>
<proteinExistence type="predicted"/>
<gene>
    <name evidence="4" type="ORF">AT03_05680</name>
</gene>
<accession>A0A097QZN2</accession>
<dbReference type="PANTHER" id="PTHR36925:SF1">
    <property type="entry name" value="COBALT-PRECORRIN-6A REDUCTASE"/>
    <property type="match status" value="1"/>
</dbReference>
<organism evidence="4 5">
    <name type="scientific">Hafnia alvei FB1</name>
    <dbReference type="NCBI Taxonomy" id="1453496"/>
    <lineage>
        <taxon>Bacteria</taxon>
        <taxon>Pseudomonadati</taxon>
        <taxon>Pseudomonadota</taxon>
        <taxon>Gammaproteobacteria</taxon>
        <taxon>Enterobacterales</taxon>
        <taxon>Hafniaceae</taxon>
        <taxon>Hafnia</taxon>
    </lineage>
</organism>
<evidence type="ECO:0000256" key="2">
    <source>
        <dbReference type="ARBA" id="ARBA00022573"/>
    </source>
</evidence>